<dbReference type="EMBL" id="QVQW01000001">
    <property type="protein sequence ID" value="RKU49485.1"/>
    <property type="molecule type" value="Genomic_DNA"/>
</dbReference>
<feature type="compositionally biased region" description="Polar residues" evidence="1">
    <location>
        <begin position="119"/>
        <end position="146"/>
    </location>
</feature>
<dbReference type="Proteomes" id="UP000275385">
    <property type="component" value="Unassembled WGS sequence"/>
</dbReference>
<dbReference type="AlphaFoldDB" id="A0A420YNV8"/>
<feature type="compositionally biased region" description="Low complexity" evidence="1">
    <location>
        <begin position="220"/>
        <end position="232"/>
    </location>
</feature>
<feature type="compositionally biased region" description="Low complexity" evidence="1">
    <location>
        <begin position="147"/>
        <end position="162"/>
    </location>
</feature>
<keyword evidence="3" id="KW-1185">Reference proteome</keyword>
<evidence type="ECO:0000313" key="3">
    <source>
        <dbReference type="Proteomes" id="UP000275385"/>
    </source>
</evidence>
<feature type="region of interest" description="Disordered" evidence="1">
    <location>
        <begin position="50"/>
        <end position="245"/>
    </location>
</feature>
<feature type="compositionally biased region" description="Low complexity" evidence="1">
    <location>
        <begin position="67"/>
        <end position="81"/>
    </location>
</feature>
<name>A0A420YNV8_9PEZI</name>
<feature type="region of interest" description="Disordered" evidence="1">
    <location>
        <begin position="1"/>
        <end position="22"/>
    </location>
</feature>
<proteinExistence type="predicted"/>
<sequence length="245" mass="25949">MTSHRERDARLRTSARSEREAELERRIASLTTEVRQIQKAMLGFQQKVTSLDDSGYGSGSAIKKHTSSAASGSDESSSESSSDSEELEYTSSPPIMGPPSVAVPAISKPRPNAHPSGPNRVTRQARSISGATNARPNQAAVSTASNSSARPVRVASVSAPRSQQAPKLARVTGGFPIKHEYSSSPKVLERDPAARSAVPKVPVAVSKSESKPEDDESDSNSEGSESSSNMSSSDEDSFESDSEDE</sequence>
<comment type="caution">
    <text evidence="2">The sequence shown here is derived from an EMBL/GenBank/DDBJ whole genome shotgun (WGS) entry which is preliminary data.</text>
</comment>
<feature type="compositionally biased region" description="Basic and acidic residues" evidence="1">
    <location>
        <begin position="177"/>
        <end position="193"/>
    </location>
</feature>
<accession>A0A420YNV8</accession>
<evidence type="ECO:0000256" key="1">
    <source>
        <dbReference type="SAM" id="MobiDB-lite"/>
    </source>
</evidence>
<feature type="compositionally biased region" description="Acidic residues" evidence="1">
    <location>
        <begin position="233"/>
        <end position="245"/>
    </location>
</feature>
<organism evidence="2 3">
    <name type="scientific">Coniochaeta pulveracea</name>
    <dbReference type="NCBI Taxonomy" id="177199"/>
    <lineage>
        <taxon>Eukaryota</taxon>
        <taxon>Fungi</taxon>
        <taxon>Dikarya</taxon>
        <taxon>Ascomycota</taxon>
        <taxon>Pezizomycotina</taxon>
        <taxon>Sordariomycetes</taxon>
        <taxon>Sordariomycetidae</taxon>
        <taxon>Coniochaetales</taxon>
        <taxon>Coniochaetaceae</taxon>
        <taxon>Coniochaeta</taxon>
    </lineage>
</organism>
<gene>
    <name evidence="2" type="ORF">DL546_008214</name>
</gene>
<reference evidence="2 3" key="1">
    <citation type="submission" date="2018-08" db="EMBL/GenBank/DDBJ databases">
        <title>Draft genome of the lignicolous fungus Coniochaeta pulveracea.</title>
        <authorList>
            <person name="Borstlap C.J."/>
            <person name="De Witt R.N."/>
            <person name="Botha A."/>
            <person name="Volschenk H."/>
        </authorList>
    </citation>
    <scope>NUCLEOTIDE SEQUENCE [LARGE SCALE GENOMIC DNA]</scope>
    <source>
        <strain evidence="2 3">CAB683</strain>
    </source>
</reference>
<protein>
    <submittedName>
        <fullName evidence="2">Uncharacterized protein</fullName>
    </submittedName>
</protein>
<evidence type="ECO:0000313" key="2">
    <source>
        <dbReference type="EMBL" id="RKU49485.1"/>
    </source>
</evidence>